<evidence type="ECO:0000259" key="1">
    <source>
        <dbReference type="Pfam" id="PF12961"/>
    </source>
</evidence>
<sequence>MIHELKILPEYFEAVTSGRKQFEIRKNDRDFKVGDQLILREYKKYIKHELPGLTRPTFSYTGDSYKAEITYITDYMQKSGYVVLGIKGVN</sequence>
<protein>
    <submittedName>
        <fullName evidence="2">DUF3850 domain-containing protein</fullName>
    </submittedName>
    <submittedName>
        <fullName evidence="4">RNA-binding protein</fullName>
    </submittedName>
</protein>
<dbReference type="Proteomes" id="UP000183509">
    <property type="component" value="Unassembled WGS sequence"/>
</dbReference>
<evidence type="ECO:0000313" key="3">
    <source>
        <dbReference type="EMBL" id="MDT2370553.1"/>
    </source>
</evidence>
<name>A0A132YZN7_ENTFC</name>
<accession>A0A132YZN7</accession>
<evidence type="ECO:0000313" key="4">
    <source>
        <dbReference type="EMBL" id="OOL82931.1"/>
    </source>
</evidence>
<dbReference type="EMBL" id="MVGJ01000030">
    <property type="protein sequence ID" value="OOL82931.1"/>
    <property type="molecule type" value="Genomic_DNA"/>
</dbReference>
<evidence type="ECO:0000313" key="6">
    <source>
        <dbReference type="Proteomes" id="UP000183509"/>
    </source>
</evidence>
<dbReference type="Proteomes" id="UP001260956">
    <property type="component" value="Unassembled WGS sequence"/>
</dbReference>
<organism evidence="4 7">
    <name type="scientific">Enterococcus faecium</name>
    <name type="common">Streptococcus faecium</name>
    <dbReference type="NCBI Taxonomy" id="1352"/>
    <lineage>
        <taxon>Bacteria</taxon>
        <taxon>Bacillati</taxon>
        <taxon>Bacillota</taxon>
        <taxon>Bacilli</taxon>
        <taxon>Lactobacillales</taxon>
        <taxon>Enterococcaceae</taxon>
        <taxon>Enterococcus</taxon>
    </lineage>
</organism>
<proteinExistence type="predicted"/>
<gene>
    <name evidence="4" type="ORF">B1P95_06575</name>
    <name evidence="5" type="ORF">DTPHA_602115</name>
    <name evidence="2" type="ORF">GBM73_05465</name>
    <name evidence="3" type="ORF">P6Z85_10395</name>
</gene>
<reference evidence="3" key="4">
    <citation type="submission" date="2023-03" db="EMBL/GenBank/DDBJ databases">
        <authorList>
            <person name="Shen W."/>
            <person name="Cai J."/>
        </authorList>
    </citation>
    <scope>NUCLEOTIDE SEQUENCE</scope>
    <source>
        <strain evidence="3">B1010-2</strain>
    </source>
</reference>
<dbReference type="AlphaFoldDB" id="A0A132YZN7"/>
<comment type="caution">
    <text evidence="4">The sequence shown here is derived from an EMBL/GenBank/DDBJ whole genome shotgun (WGS) entry which is preliminary data.</text>
</comment>
<evidence type="ECO:0000313" key="7">
    <source>
        <dbReference type="Proteomes" id="UP000191171"/>
    </source>
</evidence>
<reference evidence="4 7" key="2">
    <citation type="submission" date="2017-02" db="EMBL/GenBank/DDBJ databases">
        <title>Clonality and virulence of isolates of VRE in Hematopoietic Stem Cell Transplanted (HSCT) patients.</title>
        <authorList>
            <person name="Marchi A.P."/>
            <person name="Martins R.C."/>
            <person name="Marie S.K."/>
            <person name="Levin A.S."/>
            <person name="Costa S.F."/>
        </authorList>
    </citation>
    <scope>NUCLEOTIDE SEQUENCE [LARGE SCALE GENOMIC DNA]</scope>
    <source>
        <strain evidence="4 7">LIM1759</strain>
    </source>
</reference>
<dbReference type="Proteomes" id="UP000469871">
    <property type="component" value="Unassembled WGS sequence"/>
</dbReference>
<dbReference type="InterPro" id="IPR015947">
    <property type="entry name" value="PUA-like_sf"/>
</dbReference>
<dbReference type="InterPro" id="IPR039440">
    <property type="entry name" value="DUF3850"/>
</dbReference>
<reference evidence="2 8" key="3">
    <citation type="submission" date="2019-10" db="EMBL/GenBank/DDBJ databases">
        <title>Evolutionary dynamics of vancomycin-resistant Enterococcus faecium during gastrointestinal tract colonization and bloodstream infection in immunocompromised pediatric patients.</title>
        <authorList>
            <person name="Chilambi G.S."/>
            <person name="Nordstrom H.R."/>
            <person name="Evans D.R."/>
            <person name="Ferrolino J."/>
            <person name="Hayden R.T."/>
            <person name="Maron G.M."/>
            <person name="Vo A.N."/>
            <person name="Gilmore M.S."/>
            <person name="Wolf J."/>
            <person name="Rosch J.W."/>
            <person name="Van Tyne D."/>
        </authorList>
    </citation>
    <scope>NUCLEOTIDE SEQUENCE [LARGE SCALE GENOMIC DNA]</scope>
    <source>
        <strain evidence="2 8">VRECG27</strain>
    </source>
</reference>
<evidence type="ECO:0000313" key="5">
    <source>
        <dbReference type="EMBL" id="SAM49903.1"/>
    </source>
</evidence>
<dbReference type="Gene3D" id="2.30.130.30">
    <property type="entry name" value="Hypothetical protein"/>
    <property type="match status" value="1"/>
</dbReference>
<dbReference type="Pfam" id="PF12961">
    <property type="entry name" value="DUF3850"/>
    <property type="match status" value="1"/>
</dbReference>
<dbReference type="RefSeq" id="WP_002303024.1">
    <property type="nucleotide sequence ID" value="NZ_AP026655.1"/>
</dbReference>
<dbReference type="SUPFAM" id="SSF88697">
    <property type="entry name" value="PUA domain-like"/>
    <property type="match status" value="1"/>
</dbReference>
<evidence type="ECO:0000313" key="8">
    <source>
        <dbReference type="Proteomes" id="UP000469871"/>
    </source>
</evidence>
<dbReference type="Proteomes" id="UP000191171">
    <property type="component" value="Unassembled WGS sequence"/>
</dbReference>
<reference evidence="5 6" key="1">
    <citation type="submission" date="2016-04" db="EMBL/GenBank/DDBJ databases">
        <authorList>
            <person name="Millard A."/>
        </authorList>
    </citation>
    <scope>NUCLEOTIDE SEQUENCE [LARGE SCALE GENOMIC DNA]</scope>
    <source>
        <strain evidence="5">Isolate 22</strain>
    </source>
</reference>
<feature type="domain" description="DUF3850" evidence="1">
    <location>
        <begin position="2"/>
        <end position="86"/>
    </location>
</feature>
<dbReference type="EMBL" id="JARPTX010000037">
    <property type="protein sequence ID" value="MDT2370553.1"/>
    <property type="molecule type" value="Genomic_DNA"/>
</dbReference>
<dbReference type="EMBL" id="WEFP01000001">
    <property type="protein sequence ID" value="KAB7576791.1"/>
    <property type="molecule type" value="Genomic_DNA"/>
</dbReference>
<evidence type="ECO:0000313" key="2">
    <source>
        <dbReference type="EMBL" id="KAB7576791.1"/>
    </source>
</evidence>
<dbReference type="EMBL" id="FKLM01000043">
    <property type="protein sequence ID" value="SAM49903.1"/>
    <property type="molecule type" value="Genomic_DNA"/>
</dbReference>